<name>A0A7C3PI11_9CYAN</name>
<gene>
    <name evidence="1" type="ORF">ENR64_11275</name>
</gene>
<reference evidence="1" key="1">
    <citation type="journal article" date="2020" name="mSystems">
        <title>Genome- and Community-Level Interaction Insights into Carbon Utilization and Element Cycling Functions of Hydrothermarchaeota in Hydrothermal Sediment.</title>
        <authorList>
            <person name="Zhou Z."/>
            <person name="Liu Y."/>
            <person name="Xu W."/>
            <person name="Pan J."/>
            <person name="Luo Z.H."/>
            <person name="Li M."/>
        </authorList>
    </citation>
    <scope>NUCLEOTIDE SEQUENCE [LARGE SCALE GENOMIC DNA]</scope>
    <source>
        <strain evidence="1">SpSt-418</strain>
    </source>
</reference>
<sequence length="134" mass="15260">MKLSYRGKAYDYNQPTLEVTEGEILGRYRGSFWRCHTLSELPVPQASHNLKYRGVNYTSNPTTGVSPRSYTYAVTARPGNVVKQGQMLPAANELAKIHRMNLQERLERRLKAARERGDVALINLLEAERKELAL</sequence>
<dbReference type="Pfam" id="PF14105">
    <property type="entry name" value="DUF4278"/>
    <property type="match status" value="1"/>
</dbReference>
<dbReference type="AlphaFoldDB" id="A0A7C3PI11"/>
<dbReference type="InterPro" id="IPR025458">
    <property type="entry name" value="DUF4278"/>
</dbReference>
<organism evidence="1">
    <name type="scientific">Oscillatoriales cyanobacterium SpSt-418</name>
    <dbReference type="NCBI Taxonomy" id="2282169"/>
    <lineage>
        <taxon>Bacteria</taxon>
        <taxon>Bacillati</taxon>
        <taxon>Cyanobacteriota</taxon>
        <taxon>Cyanophyceae</taxon>
        <taxon>Oscillatoriophycideae</taxon>
        <taxon>Oscillatoriales</taxon>
    </lineage>
</organism>
<evidence type="ECO:0000313" key="1">
    <source>
        <dbReference type="EMBL" id="HFM98316.1"/>
    </source>
</evidence>
<accession>A0A7C3PI11</accession>
<comment type="caution">
    <text evidence="1">The sequence shown here is derived from an EMBL/GenBank/DDBJ whole genome shotgun (WGS) entry which is preliminary data.</text>
</comment>
<dbReference type="EMBL" id="DSRU01000164">
    <property type="protein sequence ID" value="HFM98316.1"/>
    <property type="molecule type" value="Genomic_DNA"/>
</dbReference>
<protein>
    <submittedName>
        <fullName evidence="1">DUF4278 domain-containing protein</fullName>
    </submittedName>
</protein>
<proteinExistence type="predicted"/>